<reference evidence="5" key="1">
    <citation type="submission" date="2010-02" db="EMBL/GenBank/DDBJ databases">
        <title>Complete sequence of chromosome of Natrialba magadii ATCC 43099.</title>
        <authorList>
            <consortium name="US DOE Joint Genome Institute"/>
            <person name="Lucas S."/>
            <person name="Copeland A."/>
            <person name="Lapidus A."/>
            <person name="Cheng J.-F."/>
            <person name="Bruce D."/>
            <person name="Goodwin L."/>
            <person name="Pitluck S."/>
            <person name="Davenport K."/>
            <person name="Saunders E."/>
            <person name="Detter J.C."/>
            <person name="Han C."/>
            <person name="Tapia R."/>
            <person name="Land M."/>
            <person name="Hauser L."/>
            <person name="Kyrpides N."/>
            <person name="Mikhailova N."/>
            <person name="De Castro R.E."/>
            <person name="Maupin-Furlow J.A."/>
            <person name="Woyke T."/>
        </authorList>
    </citation>
    <scope>NUCLEOTIDE SEQUENCE [LARGE SCALE GENOMIC DNA]</scope>
    <source>
        <strain evidence="5">ATCC 43099 / DSM 3394 / CCM 3739 / CIP 104546 / IAM 13178 / JCM 8861 / NBRC 102185 / NCIMB 2190 / MS3</strain>
    </source>
</reference>
<evidence type="ECO:0000256" key="1">
    <source>
        <dbReference type="ARBA" id="ARBA00022729"/>
    </source>
</evidence>
<evidence type="ECO:0000313" key="3">
    <source>
        <dbReference type="EMBL" id="ADD03910.1"/>
    </source>
</evidence>
<sequence>MAAGPERDAEVDETKSAIDTATTTSAGSTSRRRLLSATAVGSVTALAGCADLLGSENPLRVSIWSGNYADRFEEGVVERYEADHDTEIEIHRGWDEILADIQSAPEDNPPFDVTVAEGNFYYYGHQQDLFEPIREENVPNADGIIDFYSEMRDTEYGLPVDGAPCTIIHREDADVDPESWGDLSSSAVADSTGIGVDTGFWWYPLYAAAIGMDEEDGAGEMHDEAYHDDVLEQVENWNVQSWASSGEDIWNAFENGVIDVAQWYYDQTAYDIDDYDGLTHTMPEQTTGWLNNWCVVRGTDKRDEAEEFINFLLDADVQSEWSEHAPMVFSNEDIEYAEGLEDDLPTTTEEAQDIAFPDWEYLASHDDHLSDEFSTIQQQS</sequence>
<feature type="compositionally biased region" description="Basic and acidic residues" evidence="2">
    <location>
        <begin position="1"/>
        <end position="16"/>
    </location>
</feature>
<keyword evidence="5" id="KW-1185">Reference proteome</keyword>
<dbReference type="OrthoDB" id="346372at2157"/>
<evidence type="ECO:0000256" key="2">
    <source>
        <dbReference type="SAM" id="MobiDB-lite"/>
    </source>
</evidence>
<organism evidence="3 5">
    <name type="scientific">Natrialba magadii (strain ATCC 43099 / DSM 3394 / CCM 3739 / CIP 104546 / IAM 13178 / JCM 8861 / NBRC 102185 / NCIMB 2190 / MS3)</name>
    <name type="common">Natronobacterium magadii</name>
    <dbReference type="NCBI Taxonomy" id="547559"/>
    <lineage>
        <taxon>Archaea</taxon>
        <taxon>Methanobacteriati</taxon>
        <taxon>Methanobacteriota</taxon>
        <taxon>Stenosarchaea group</taxon>
        <taxon>Halobacteria</taxon>
        <taxon>Halobacteriales</taxon>
        <taxon>Natrialbaceae</taxon>
        <taxon>Natrialba</taxon>
    </lineage>
</organism>
<dbReference type="PATRIC" id="fig|547559.17.peg.382"/>
<keyword evidence="1" id="KW-0732">Signal</keyword>
<dbReference type="HOGENOM" id="CLU_722829_0_0_2"/>
<dbReference type="KEGG" id="nmg:Nmag_0319"/>
<gene>
    <name evidence="3" type="ordered locus">Nmag_0319</name>
    <name evidence="4" type="ORF">C500_02025</name>
</gene>
<dbReference type="Proteomes" id="UP000011543">
    <property type="component" value="Unassembled WGS sequence"/>
</dbReference>
<accession>D3SX90</accession>
<protein>
    <submittedName>
        <fullName evidence="3">ABC-type transport system periplasmic substrate-binding protein</fullName>
    </submittedName>
    <submittedName>
        <fullName evidence="4">Family 1 extracellular solute-binding protein</fullName>
    </submittedName>
</protein>
<name>D3SX90_NATMM</name>
<proteinExistence type="predicted"/>
<reference evidence="4 6" key="3">
    <citation type="journal article" date="2014" name="PLoS Genet.">
        <title>Phylogenetically driven sequencing of extremely halophilic archaea reveals strategies for static and dynamic osmo-response.</title>
        <authorList>
            <person name="Becker E.A."/>
            <person name="Seitzer P.M."/>
            <person name="Tritt A."/>
            <person name="Larsen D."/>
            <person name="Krusor M."/>
            <person name="Yao A.I."/>
            <person name="Wu D."/>
            <person name="Madern D."/>
            <person name="Eisen J.A."/>
            <person name="Darling A.E."/>
            <person name="Facciotti M.T."/>
        </authorList>
    </citation>
    <scope>NUCLEOTIDE SEQUENCE [LARGE SCALE GENOMIC DNA]</scope>
    <source>
        <strain evidence="6">ATCC 43099 / DSM 3394 / CCM 3739 / CIP 104546 / IAM 13178 / JCM 8861 / NBRC 102185 / NCIMB 2190 / MS3</strain>
        <strain evidence="4">MS-3</strain>
    </source>
</reference>
<evidence type="ECO:0000313" key="6">
    <source>
        <dbReference type="Proteomes" id="UP000011543"/>
    </source>
</evidence>
<feature type="compositionally biased region" description="Low complexity" evidence="2">
    <location>
        <begin position="20"/>
        <end position="31"/>
    </location>
</feature>
<dbReference type="eggNOG" id="arCOG00227">
    <property type="taxonomic scope" value="Archaea"/>
</dbReference>
<evidence type="ECO:0000313" key="4">
    <source>
        <dbReference type="EMBL" id="ELY33571.1"/>
    </source>
</evidence>
<dbReference type="GeneID" id="8823140"/>
<reference evidence="3" key="4">
    <citation type="submission" date="2016-09" db="EMBL/GenBank/DDBJ databases">
        <authorList>
            <person name="Pfeiffer F."/>
        </authorList>
    </citation>
    <scope>NUCLEOTIDE SEQUENCE</scope>
    <source>
        <strain evidence="3">ATCC 43099</strain>
    </source>
</reference>
<dbReference type="GO" id="GO:0030976">
    <property type="term" value="F:thiamine pyrophosphate binding"/>
    <property type="evidence" value="ECO:0007669"/>
    <property type="project" value="TreeGrafter"/>
</dbReference>
<dbReference type="STRING" id="547559.Nmag_0319"/>
<dbReference type="PANTHER" id="PTHR30006:SF2">
    <property type="entry name" value="ABC TRANSPORTER SUBSTRATE-BINDING PROTEIN"/>
    <property type="match status" value="1"/>
</dbReference>
<dbReference type="InterPro" id="IPR006059">
    <property type="entry name" value="SBP"/>
</dbReference>
<dbReference type="RefSeq" id="WP_004213801.1">
    <property type="nucleotide sequence ID" value="NC_013922.1"/>
</dbReference>
<evidence type="ECO:0000313" key="5">
    <source>
        <dbReference type="Proteomes" id="UP000001879"/>
    </source>
</evidence>
<dbReference type="SUPFAM" id="SSF53850">
    <property type="entry name" value="Periplasmic binding protein-like II"/>
    <property type="match status" value="1"/>
</dbReference>
<dbReference type="Gene3D" id="3.40.190.10">
    <property type="entry name" value="Periplasmic binding protein-like II"/>
    <property type="match status" value="2"/>
</dbReference>
<dbReference type="GO" id="GO:0015888">
    <property type="term" value="P:thiamine transport"/>
    <property type="evidence" value="ECO:0007669"/>
    <property type="project" value="TreeGrafter"/>
</dbReference>
<feature type="region of interest" description="Disordered" evidence="2">
    <location>
        <begin position="1"/>
        <end position="31"/>
    </location>
</feature>
<dbReference type="EMBL" id="AOHS01000009">
    <property type="protein sequence ID" value="ELY33571.1"/>
    <property type="molecule type" value="Genomic_DNA"/>
</dbReference>
<dbReference type="AlphaFoldDB" id="D3SX90"/>
<dbReference type="Pfam" id="PF13416">
    <property type="entry name" value="SBP_bac_8"/>
    <property type="match status" value="1"/>
</dbReference>
<dbReference type="GO" id="GO:0030975">
    <property type="term" value="F:thiamine binding"/>
    <property type="evidence" value="ECO:0007669"/>
    <property type="project" value="TreeGrafter"/>
</dbReference>
<dbReference type="EMBL" id="CP001932">
    <property type="protein sequence ID" value="ADD03910.1"/>
    <property type="molecule type" value="Genomic_DNA"/>
</dbReference>
<dbReference type="PANTHER" id="PTHR30006">
    <property type="entry name" value="THIAMINE-BINDING PERIPLASMIC PROTEIN-RELATED"/>
    <property type="match status" value="1"/>
</dbReference>
<reference evidence="3 5" key="2">
    <citation type="journal article" date="2012" name="BMC Genomics">
        <title>A comparative genomics perspective on the genetic content of the alkaliphilic haloarchaeon Natrialba magadii ATCC 43099T.</title>
        <authorList>
            <person name="Siddaramappa S."/>
            <person name="Challacombe J.F."/>
            <person name="Decastro R.E."/>
            <person name="Pfeiffer F."/>
            <person name="Sastre D.E."/>
            <person name="Gimenez M.I."/>
            <person name="Paggi R.A."/>
            <person name="Detter J.C."/>
            <person name="Davenport K.W."/>
            <person name="Goodwin L.A."/>
            <person name="Kyrpides N."/>
            <person name="Tapia R."/>
            <person name="Pitluck S."/>
            <person name="Lucas S."/>
            <person name="Woyke T."/>
            <person name="Maupin-Furlow J.A."/>
        </authorList>
    </citation>
    <scope>NUCLEOTIDE SEQUENCE [LARGE SCALE GENOMIC DNA]</scope>
    <source>
        <strain evidence="3">ATCC 43099</strain>
        <strain evidence="5">ATCC 43099 / DSM 3394 / CCM 3739 / CIP 104546 / IAM 13178 / JCM 8861 / NBRC 102185 / NCIMB 2190 / MS3</strain>
    </source>
</reference>
<dbReference type="Proteomes" id="UP000001879">
    <property type="component" value="Chromosome"/>
</dbReference>
<dbReference type="PaxDb" id="547559-Nmag_0319"/>